<dbReference type="Gene3D" id="2.120.10.80">
    <property type="entry name" value="Kelch-type beta propeller"/>
    <property type="match status" value="1"/>
</dbReference>
<dbReference type="SUPFAM" id="SSF117281">
    <property type="entry name" value="Kelch motif"/>
    <property type="match status" value="1"/>
</dbReference>
<comment type="caution">
    <text evidence="1">The sequence shown here is derived from an EMBL/GenBank/DDBJ whole genome shotgun (WGS) entry which is preliminary data.</text>
</comment>
<keyword evidence="2" id="KW-1185">Reference proteome</keyword>
<evidence type="ECO:0000313" key="2">
    <source>
        <dbReference type="Proteomes" id="UP000265618"/>
    </source>
</evidence>
<reference evidence="1 2" key="1">
    <citation type="journal article" date="2018" name="PLoS ONE">
        <title>The draft genome of Kipferlia bialata reveals reductive genome evolution in fornicate parasites.</title>
        <authorList>
            <person name="Tanifuji G."/>
            <person name="Takabayashi S."/>
            <person name="Kume K."/>
            <person name="Takagi M."/>
            <person name="Nakayama T."/>
            <person name="Kamikawa R."/>
            <person name="Inagaki Y."/>
            <person name="Hashimoto T."/>
        </authorList>
    </citation>
    <scope>NUCLEOTIDE SEQUENCE [LARGE SCALE GENOMIC DNA]</scope>
    <source>
        <strain evidence="1">NY0173</strain>
    </source>
</reference>
<protein>
    <submittedName>
        <fullName evidence="1">Uncharacterized protein</fullName>
    </submittedName>
</protein>
<evidence type="ECO:0000313" key="1">
    <source>
        <dbReference type="EMBL" id="GIQ87646.1"/>
    </source>
</evidence>
<organism evidence="1 2">
    <name type="scientific">Kipferlia bialata</name>
    <dbReference type="NCBI Taxonomy" id="797122"/>
    <lineage>
        <taxon>Eukaryota</taxon>
        <taxon>Metamonada</taxon>
        <taxon>Carpediemonas-like organisms</taxon>
        <taxon>Kipferlia</taxon>
    </lineage>
</organism>
<proteinExistence type="predicted"/>
<dbReference type="InterPro" id="IPR015915">
    <property type="entry name" value="Kelch-typ_b-propeller"/>
</dbReference>
<dbReference type="AlphaFoldDB" id="A0A9K3D2S3"/>
<gene>
    <name evidence="1" type="ORF">KIPB_009725</name>
</gene>
<sequence length="313" mass="34685">MSWFTDCKVLPGIGKRLFDRIDHSVASIGHNQALLAYSCGDEPVEQFAILSLTEGGTIHTQSVPGPPNPDGVGGMRLYRVGEVVVAYGGSVSSEGQRGEEPCWYMAVYYIDTDEWETLPYVQWKCPFPRRRPRVFSVGDTLVVAGGWGKTTARLEDYWEWSLETRLWRQMSGCPIGEHAGATHGTSHHIYSLTRHYTYIATRRVWSTEKCHIPGGSPVFSLSLYGECQLLATKLTDVGGTGGNGPRKAVPMLRDNVSLDRVALDLLPLSDIQYTSLDKAKAVWLNPCTILVVAIDFMLLVEVDPSLLSPYVLF</sequence>
<accession>A0A9K3D2S3</accession>
<name>A0A9K3D2S3_9EUKA</name>
<dbReference type="Proteomes" id="UP000265618">
    <property type="component" value="Unassembled WGS sequence"/>
</dbReference>
<dbReference type="EMBL" id="BDIP01003389">
    <property type="protein sequence ID" value="GIQ87646.1"/>
    <property type="molecule type" value="Genomic_DNA"/>
</dbReference>